<evidence type="ECO:0000313" key="2">
    <source>
        <dbReference type="Proteomes" id="UP000299102"/>
    </source>
</evidence>
<dbReference type="Proteomes" id="UP000299102">
    <property type="component" value="Unassembled WGS sequence"/>
</dbReference>
<dbReference type="EMBL" id="BGZK01006048">
    <property type="protein sequence ID" value="GBP16495.1"/>
    <property type="molecule type" value="Genomic_DNA"/>
</dbReference>
<proteinExistence type="predicted"/>
<organism evidence="1 2">
    <name type="scientific">Eumeta variegata</name>
    <name type="common">Bagworm moth</name>
    <name type="synonym">Eumeta japonica</name>
    <dbReference type="NCBI Taxonomy" id="151549"/>
    <lineage>
        <taxon>Eukaryota</taxon>
        <taxon>Metazoa</taxon>
        <taxon>Ecdysozoa</taxon>
        <taxon>Arthropoda</taxon>
        <taxon>Hexapoda</taxon>
        <taxon>Insecta</taxon>
        <taxon>Pterygota</taxon>
        <taxon>Neoptera</taxon>
        <taxon>Endopterygota</taxon>
        <taxon>Lepidoptera</taxon>
        <taxon>Glossata</taxon>
        <taxon>Ditrysia</taxon>
        <taxon>Tineoidea</taxon>
        <taxon>Psychidae</taxon>
        <taxon>Oiketicinae</taxon>
        <taxon>Eumeta</taxon>
    </lineage>
</organism>
<reference evidence="1 2" key="1">
    <citation type="journal article" date="2019" name="Commun. Biol.">
        <title>The bagworm genome reveals a unique fibroin gene that provides high tensile strength.</title>
        <authorList>
            <person name="Kono N."/>
            <person name="Nakamura H."/>
            <person name="Ohtoshi R."/>
            <person name="Tomita M."/>
            <person name="Numata K."/>
            <person name="Arakawa K."/>
        </authorList>
    </citation>
    <scope>NUCLEOTIDE SEQUENCE [LARGE SCALE GENOMIC DNA]</scope>
</reference>
<name>A0A4C1TR80_EUMVA</name>
<keyword evidence="2" id="KW-1185">Reference proteome</keyword>
<gene>
    <name evidence="1" type="ORF">EVAR_68856_1</name>
</gene>
<dbReference type="AlphaFoldDB" id="A0A4C1TR80"/>
<accession>A0A4C1TR80</accession>
<sequence length="82" mass="8833">MTPVVRGRVYVSPAGTNSSVESKDMRFNPRQTEAERITRAARRAAGTNTIKLPFGGRYGYAAARRPAARRGATRAPASLRAG</sequence>
<comment type="caution">
    <text evidence="1">The sequence shown here is derived from an EMBL/GenBank/DDBJ whole genome shotgun (WGS) entry which is preliminary data.</text>
</comment>
<evidence type="ECO:0000313" key="1">
    <source>
        <dbReference type="EMBL" id="GBP16495.1"/>
    </source>
</evidence>
<protein>
    <submittedName>
        <fullName evidence="1">Uncharacterized protein</fullName>
    </submittedName>
</protein>